<keyword evidence="2" id="KW-1185">Reference proteome</keyword>
<dbReference type="AlphaFoldDB" id="A0A2V5L1A5"/>
<sequence length="71" mass="7933">MRSQTTESLELLITEPGQLYELLDDAEAKLQRVAMAQRCAGILVTRHGPSRYSLALSDTVPFGETWEHTLS</sequence>
<organism evidence="1 2">
    <name type="scientific">Arthrobacter livingstonensis</name>
    <dbReference type="NCBI Taxonomy" id="670078"/>
    <lineage>
        <taxon>Bacteria</taxon>
        <taxon>Bacillati</taxon>
        <taxon>Actinomycetota</taxon>
        <taxon>Actinomycetes</taxon>
        <taxon>Micrococcales</taxon>
        <taxon>Micrococcaceae</taxon>
        <taxon>Arthrobacter</taxon>
    </lineage>
</organism>
<dbReference type="EMBL" id="QJVD01000060">
    <property type="protein sequence ID" value="PYI64262.1"/>
    <property type="molecule type" value="Genomic_DNA"/>
</dbReference>
<dbReference type="Proteomes" id="UP000247832">
    <property type="component" value="Unassembled WGS sequence"/>
</dbReference>
<evidence type="ECO:0000313" key="2">
    <source>
        <dbReference type="Proteomes" id="UP000247832"/>
    </source>
</evidence>
<name>A0A2V5L1A5_9MICC</name>
<comment type="caution">
    <text evidence="1">The sequence shown here is derived from an EMBL/GenBank/DDBJ whole genome shotgun (WGS) entry which is preliminary data.</text>
</comment>
<proteinExistence type="predicted"/>
<protein>
    <submittedName>
        <fullName evidence="1">Uncharacterized protein</fullName>
    </submittedName>
</protein>
<reference evidence="1 2" key="1">
    <citation type="submission" date="2018-05" db="EMBL/GenBank/DDBJ databases">
        <title>Genetic diversity of glacier-inhabiting Cryobacterium bacteria in China and description of Cryobacterium mengkeensis sp. nov. and Arthrobacter glacialis sp. nov.</title>
        <authorList>
            <person name="Liu Q."/>
            <person name="Xin Y.-H."/>
        </authorList>
    </citation>
    <scope>NUCLEOTIDE SEQUENCE [LARGE SCALE GENOMIC DNA]</scope>
    <source>
        <strain evidence="1 2">LI2</strain>
    </source>
</reference>
<gene>
    <name evidence="1" type="ORF">CVV68_22370</name>
</gene>
<accession>A0A2V5L1A5</accession>
<evidence type="ECO:0000313" key="1">
    <source>
        <dbReference type="EMBL" id="PYI64262.1"/>
    </source>
</evidence>